<organism evidence="2 3">
    <name type="scientific">Hydrocarboniphaga daqingensis</name>
    <dbReference type="NCBI Taxonomy" id="490188"/>
    <lineage>
        <taxon>Bacteria</taxon>
        <taxon>Pseudomonadati</taxon>
        <taxon>Pseudomonadota</taxon>
        <taxon>Gammaproteobacteria</taxon>
        <taxon>Nevskiales</taxon>
        <taxon>Nevskiaceae</taxon>
        <taxon>Hydrocarboniphaga</taxon>
    </lineage>
</organism>
<dbReference type="EMBL" id="FQWZ01000005">
    <property type="protein sequence ID" value="SHH05528.1"/>
    <property type="molecule type" value="Genomic_DNA"/>
</dbReference>
<accession>A0A1M5PUN5</accession>
<dbReference type="OrthoDB" id="9804333at2"/>
<dbReference type="InterPro" id="IPR016195">
    <property type="entry name" value="Pol/histidinol_Pase-like"/>
</dbReference>
<dbReference type="InterPro" id="IPR003141">
    <property type="entry name" value="Pol/His_phosphatase_N"/>
</dbReference>
<dbReference type="SMART" id="SM00481">
    <property type="entry name" value="POLIIIAc"/>
    <property type="match status" value="1"/>
</dbReference>
<dbReference type="STRING" id="490188.SAMN04488068_2327"/>
<dbReference type="InterPro" id="IPR052018">
    <property type="entry name" value="PHP_domain"/>
</dbReference>
<evidence type="ECO:0000313" key="3">
    <source>
        <dbReference type="Proteomes" id="UP000199758"/>
    </source>
</evidence>
<feature type="domain" description="Polymerase/histidinol phosphatase N-terminal" evidence="1">
    <location>
        <begin position="57"/>
        <end position="129"/>
    </location>
</feature>
<evidence type="ECO:0000313" key="2">
    <source>
        <dbReference type="EMBL" id="SHH05528.1"/>
    </source>
</evidence>
<dbReference type="RefSeq" id="WP_139250258.1">
    <property type="nucleotide sequence ID" value="NZ_FQWZ01000005.1"/>
</dbReference>
<dbReference type="AlphaFoldDB" id="A0A1M5PUN5"/>
<dbReference type="GO" id="GO:0035312">
    <property type="term" value="F:5'-3' DNA exonuclease activity"/>
    <property type="evidence" value="ECO:0007669"/>
    <property type="project" value="TreeGrafter"/>
</dbReference>
<proteinExistence type="predicted"/>
<reference evidence="2 3" key="1">
    <citation type="submission" date="2016-11" db="EMBL/GenBank/DDBJ databases">
        <authorList>
            <person name="Jaros S."/>
            <person name="Januszkiewicz K."/>
            <person name="Wedrychowicz H."/>
        </authorList>
    </citation>
    <scope>NUCLEOTIDE SEQUENCE [LARGE SCALE GENOMIC DNA]</scope>
    <source>
        <strain evidence="2 3">CGMCC 1.7049</strain>
    </source>
</reference>
<protein>
    <recommendedName>
        <fullName evidence="1">Polymerase/histidinol phosphatase N-terminal domain-containing protein</fullName>
    </recommendedName>
</protein>
<dbReference type="NCBIfam" id="NF038032">
    <property type="entry name" value="CehA_McbA_metalo"/>
    <property type="match status" value="1"/>
</dbReference>
<name>A0A1M5PUN5_9GAMM</name>
<dbReference type="GO" id="GO:0004534">
    <property type="term" value="F:5'-3' RNA exonuclease activity"/>
    <property type="evidence" value="ECO:0007669"/>
    <property type="project" value="TreeGrafter"/>
</dbReference>
<dbReference type="SUPFAM" id="SSF89550">
    <property type="entry name" value="PHP domain-like"/>
    <property type="match status" value="1"/>
</dbReference>
<dbReference type="PANTHER" id="PTHR42924">
    <property type="entry name" value="EXONUCLEASE"/>
    <property type="match status" value="1"/>
</dbReference>
<dbReference type="PANTHER" id="PTHR42924:SF3">
    <property type="entry name" value="POLYMERASE_HISTIDINOL PHOSPHATASE N-TERMINAL DOMAIN-CONTAINING PROTEIN"/>
    <property type="match status" value="1"/>
</dbReference>
<evidence type="ECO:0000259" key="1">
    <source>
        <dbReference type="SMART" id="SM00481"/>
    </source>
</evidence>
<dbReference type="Proteomes" id="UP000199758">
    <property type="component" value="Unassembled WGS sequence"/>
</dbReference>
<dbReference type="Gene3D" id="3.20.20.140">
    <property type="entry name" value="Metal-dependent hydrolases"/>
    <property type="match status" value="1"/>
</dbReference>
<sequence>MISAHHRRWLLAICICIAACDGRAPGDHDAAPNPPTSPATPTLPPVASLDNGVWLKGDLHIHSRHSTDSSNNPESKIIALGESVGMDYLAISDHDNHVGGDVANNTWADPELRSNALLLLYSAEFTTARGHANPFSATPYNHQRLYDARDGLDTALAKIIKEEGLHFSANHPNGADHFGYSYDLVDSIEVWNSAIWSSNAGSMLIWQDMLNSGRNITARGGSDSHHGYPGIGDTPGQNSLQAGANNVGTPTTWVYATARTSEAVIAALTNGRVSISSNPNAPRVVLYADRDRDGTMDMMMGDNAAPPGSAVDFRVDLVGVGVALLPYTVTVIKNGSTLGTYTMQPTSPSLRFTDTPAAGERSYYRVQVEGQPAPYPQVPASSLLSANMIALSNPIYFNFNRPR</sequence>
<gene>
    <name evidence="2" type="ORF">SAMN04488068_2327</name>
</gene>
<keyword evidence="3" id="KW-1185">Reference proteome</keyword>